<evidence type="ECO:0000256" key="1">
    <source>
        <dbReference type="SAM" id="SignalP"/>
    </source>
</evidence>
<feature type="chain" id="PRO_5037025767" evidence="1">
    <location>
        <begin position="31"/>
        <end position="247"/>
    </location>
</feature>
<organism evidence="2 3">
    <name type="scientific">Ramlibacter ginsenosidimutans</name>
    <dbReference type="NCBI Taxonomy" id="502333"/>
    <lineage>
        <taxon>Bacteria</taxon>
        <taxon>Pseudomonadati</taxon>
        <taxon>Pseudomonadota</taxon>
        <taxon>Betaproteobacteria</taxon>
        <taxon>Burkholderiales</taxon>
        <taxon>Comamonadaceae</taxon>
        <taxon>Ramlibacter</taxon>
    </lineage>
</organism>
<name>A0A934TT37_9BURK</name>
<reference evidence="2" key="2">
    <citation type="submission" date="2021-01" db="EMBL/GenBank/DDBJ databases">
        <authorList>
            <person name="Kang M."/>
        </authorList>
    </citation>
    <scope>NUCLEOTIDE SEQUENCE</scope>
    <source>
        <strain evidence="2">KACC 17527</strain>
    </source>
</reference>
<comment type="caution">
    <text evidence="2">The sequence shown here is derived from an EMBL/GenBank/DDBJ whole genome shotgun (WGS) entry which is preliminary data.</text>
</comment>
<evidence type="ECO:0000313" key="2">
    <source>
        <dbReference type="EMBL" id="MBK6007062.1"/>
    </source>
</evidence>
<dbReference type="EMBL" id="JAEPWM010000005">
    <property type="protein sequence ID" value="MBK6007062.1"/>
    <property type="molecule type" value="Genomic_DNA"/>
</dbReference>
<dbReference type="Proteomes" id="UP000630528">
    <property type="component" value="Unassembled WGS sequence"/>
</dbReference>
<accession>A0A934TT37</accession>
<sequence>MKHSLHTKVAAAVMVLAPLGLAAVAQPAAAQTFQYHVADSRQGTINGITIDSDSGLRPGSTLRISVHATPGARWANLSLADGVRVPLRERAPGEYVGSYVIRRSDRIDPAGQMQLRAGWGGEPVVMAYNYPAAFQAHSMGAAPATAEVNSFAMWPHDEDRLDPGRVVHFRVEGTPHARAGVRVPGVVDWLQLTEERPGTYVGSYTIRRRDDTDAFRGATAMLRAGDQRVVARLGERGDRDHGDRDAR</sequence>
<evidence type="ECO:0000313" key="3">
    <source>
        <dbReference type="Proteomes" id="UP000630528"/>
    </source>
</evidence>
<reference evidence="2" key="1">
    <citation type="journal article" date="2012" name="J. Microbiol. Biotechnol.">
        <title>Ramlibacter ginsenosidimutans sp. nov., with ginsenoside-converting activity.</title>
        <authorList>
            <person name="Wang L."/>
            <person name="An D.S."/>
            <person name="Kim S.G."/>
            <person name="Jin F.X."/>
            <person name="Kim S.C."/>
            <person name="Lee S.T."/>
            <person name="Im W.T."/>
        </authorList>
    </citation>
    <scope>NUCLEOTIDE SEQUENCE</scope>
    <source>
        <strain evidence="2">KACC 17527</strain>
    </source>
</reference>
<keyword evidence="3" id="KW-1185">Reference proteome</keyword>
<keyword evidence="1" id="KW-0732">Signal</keyword>
<proteinExistence type="predicted"/>
<protein>
    <submittedName>
        <fullName evidence="2">Uncharacterized protein</fullName>
    </submittedName>
</protein>
<dbReference type="AlphaFoldDB" id="A0A934TT37"/>
<feature type="signal peptide" evidence="1">
    <location>
        <begin position="1"/>
        <end position="30"/>
    </location>
</feature>
<dbReference type="RefSeq" id="WP_201171798.1">
    <property type="nucleotide sequence ID" value="NZ_JAEPWM010000005.1"/>
</dbReference>
<gene>
    <name evidence="2" type="ORF">JJB11_13250</name>
</gene>